<evidence type="ECO:0000313" key="4">
    <source>
        <dbReference type="EMBL" id="MCH6171617.1"/>
    </source>
</evidence>
<dbReference type="NCBIfam" id="TIGR03804">
    <property type="entry name" value="para_beta_helix"/>
    <property type="match status" value="1"/>
</dbReference>
<feature type="domain" description="Right handed beta helix" evidence="3">
    <location>
        <begin position="362"/>
        <end position="466"/>
    </location>
</feature>
<dbReference type="InterPro" id="IPR011050">
    <property type="entry name" value="Pectin_lyase_fold/virulence"/>
</dbReference>
<evidence type="ECO:0000256" key="1">
    <source>
        <dbReference type="SAM" id="MobiDB-lite"/>
    </source>
</evidence>
<proteinExistence type="predicted"/>
<evidence type="ECO:0000256" key="2">
    <source>
        <dbReference type="SAM" id="Phobius"/>
    </source>
</evidence>
<evidence type="ECO:0000259" key="3">
    <source>
        <dbReference type="Pfam" id="PF13229"/>
    </source>
</evidence>
<feature type="compositionally biased region" description="Pro residues" evidence="1">
    <location>
        <begin position="596"/>
        <end position="615"/>
    </location>
</feature>
<dbReference type="SMART" id="SM00710">
    <property type="entry name" value="PbH1"/>
    <property type="match status" value="6"/>
</dbReference>
<accession>A0ABS9TST9</accession>
<protein>
    <submittedName>
        <fullName evidence="4">Right-handed parallel beta-helix repeat-containing protein</fullName>
    </submittedName>
</protein>
<evidence type="ECO:0000313" key="5">
    <source>
        <dbReference type="Proteomes" id="UP001299970"/>
    </source>
</evidence>
<dbReference type="InterPro" id="IPR012334">
    <property type="entry name" value="Pectin_lyas_fold"/>
</dbReference>
<comment type="caution">
    <text evidence="4">The sequence shown here is derived from an EMBL/GenBank/DDBJ whole genome shotgun (WGS) entry which is preliminary data.</text>
</comment>
<reference evidence="4 5" key="1">
    <citation type="submission" date="2022-03" db="EMBL/GenBank/DDBJ databases">
        <title>Pseudonocardia alaer sp. nov., a novel actinomycete isolated from reed forest soil.</title>
        <authorList>
            <person name="Wang L."/>
        </authorList>
    </citation>
    <scope>NUCLEOTIDE SEQUENCE [LARGE SCALE GENOMIC DNA]</scope>
    <source>
        <strain evidence="4 5">Y-16303</strain>
    </source>
</reference>
<keyword evidence="2" id="KW-0812">Transmembrane</keyword>
<gene>
    <name evidence="4" type="ORF">MMF94_38520</name>
</gene>
<sequence length="641" mass="66664">MAQPDPAGPRTGRKWLVRLAALAVVGGIAVAAVQTGMVERVLGPDLSDTGSMLDDAEEAGVVEAPTDAEDTSAPTTEAQHHQATLVEAEDDRLFAIVSDRPPSDVPYEVPAAAGQTMSTMVLTPRPQPYDMPSLERLGAAARLPDGSWLLNRSVVVGRGAELRVQEPGATLRLASGPDGFAALVAFKGTLTLSGGPDAPLTVTSWDPAANAADTERNDGRAYLRAVGARMDLTEVNAADLGFWSGRTGGVAWTGSAGAPATGSANHVRVERGHYGIFTSRVNDVVLNDATLRDNELDGLLLHRETAGVVATDVTSTGNGRDGVTATRGAERITLTEVTAADNKGNGFRIDGSPLAAEATAGGASTAQGAGYTIERSTATGNAEVGILAVEAGGLNVRDNTVSGNRDGIVVRGVTERPAITGNTVDAAEFGIAVRGGIRNAQVTANRVGSAVIAVQVTDASAAVEQNEVRAASRYAVSLVGDVTGSSVTTNKLGGRGLAALDINRVGITATVGITANDESRWTVDRDELRYWRDYAADHPLLLLWLLILVLPIAARVWHKRRRRLRDDHVHPYVNVPPGPPVPGNSNVITSVGRPAPVAPRPMPRPGPRPPVPPRPGSEEASATVALPVTRVTVVSGKGARK</sequence>
<dbReference type="InterPro" id="IPR039448">
    <property type="entry name" value="Beta_helix"/>
</dbReference>
<dbReference type="Pfam" id="PF13229">
    <property type="entry name" value="Beta_helix"/>
    <property type="match status" value="1"/>
</dbReference>
<name>A0ABS9TST9_9PSEU</name>
<dbReference type="SUPFAM" id="SSF51126">
    <property type="entry name" value="Pectin lyase-like"/>
    <property type="match status" value="1"/>
</dbReference>
<dbReference type="Proteomes" id="UP001299970">
    <property type="component" value="Unassembled WGS sequence"/>
</dbReference>
<dbReference type="InterPro" id="IPR022441">
    <property type="entry name" value="Para_beta_helix_rpt-2"/>
</dbReference>
<keyword evidence="5" id="KW-1185">Reference proteome</keyword>
<keyword evidence="2" id="KW-1133">Transmembrane helix</keyword>
<feature type="region of interest" description="Disordered" evidence="1">
    <location>
        <begin position="575"/>
        <end position="626"/>
    </location>
</feature>
<feature type="transmembrane region" description="Helical" evidence="2">
    <location>
        <begin position="539"/>
        <end position="557"/>
    </location>
</feature>
<dbReference type="InterPro" id="IPR006626">
    <property type="entry name" value="PbH1"/>
</dbReference>
<dbReference type="EMBL" id="JAKXMK010000046">
    <property type="protein sequence ID" value="MCH6171617.1"/>
    <property type="molecule type" value="Genomic_DNA"/>
</dbReference>
<dbReference type="Gene3D" id="2.160.20.10">
    <property type="entry name" value="Single-stranded right-handed beta-helix, Pectin lyase-like"/>
    <property type="match status" value="1"/>
</dbReference>
<keyword evidence="2" id="KW-0472">Membrane</keyword>
<organism evidence="4 5">
    <name type="scientific">Pseudonocardia alaniniphila</name>
    <dbReference type="NCBI Taxonomy" id="75291"/>
    <lineage>
        <taxon>Bacteria</taxon>
        <taxon>Bacillati</taxon>
        <taxon>Actinomycetota</taxon>
        <taxon>Actinomycetes</taxon>
        <taxon>Pseudonocardiales</taxon>
        <taxon>Pseudonocardiaceae</taxon>
        <taxon>Pseudonocardia</taxon>
    </lineage>
</organism>
<dbReference type="RefSeq" id="WP_241042417.1">
    <property type="nucleotide sequence ID" value="NZ_BAAAJF010000016.1"/>
</dbReference>